<accession>A0ABP7V8H8</accession>
<dbReference type="PANTHER" id="PTHR43784:SF2">
    <property type="entry name" value="GDSL-LIKE LIPASE_ACYLHYDROLASE, PUTATIVE (AFU_ORTHOLOGUE AFUA_2G00820)-RELATED"/>
    <property type="match status" value="1"/>
</dbReference>
<dbReference type="CDD" id="cd01830">
    <property type="entry name" value="XynE_like"/>
    <property type="match status" value="1"/>
</dbReference>
<feature type="domain" description="SGNH hydrolase-type esterase" evidence="1">
    <location>
        <begin position="257"/>
        <end position="452"/>
    </location>
</feature>
<sequence>MVGETAPPGGEAAPLCPSLPAGRLGRMRILNSPARGVQITLGSVVGLALVAGMVHTSPSRPAVAAAWAGVTKSNATTWVGGWGAAVQPPVAGDEDSGQNWSKEGFRNQTVRQVVRVGVGGTRMRVRLSNVFGTKPLRVDGATVGRSAGGALVWPDSLRKVTFGGAPGTVIPPGREAVSDAVPLRTSPLERLTVNLRFTGATGPATFHRFALDSTYRADGDHLSDVGAEAFGASTGSWYFLSGIDVDGGRAGRRTVVVLGDSLVDGVGTTSGADRRLPDGLAERLAAARRPFGVVNAGVGTGKLLRDSACGGQSGVGRFRRDVLGRPGVRAVIVHLGANDIGAPQVDDPCVRPNPKVSAEELIDGHRRLIREAHAHGIKAIGATILPMKGALFPIWSQEAEKVRRQVNEWMRTSGEYDAVLDVDRVMADPADPQRPLPGYVFMDGLHPNDAGALAIAAAVNLDDL</sequence>
<proteinExistence type="predicted"/>
<dbReference type="InterPro" id="IPR013830">
    <property type="entry name" value="SGNH_hydro"/>
</dbReference>
<dbReference type="Pfam" id="PF13472">
    <property type="entry name" value="Lipase_GDSL_2"/>
    <property type="match status" value="1"/>
</dbReference>
<keyword evidence="3" id="KW-1185">Reference proteome</keyword>
<protein>
    <submittedName>
        <fullName evidence="2">SGNH/GDSL hydrolase family protein</fullName>
    </submittedName>
</protein>
<dbReference type="Gene3D" id="3.40.50.1110">
    <property type="entry name" value="SGNH hydrolase"/>
    <property type="match status" value="1"/>
</dbReference>
<name>A0ABP7V8H8_9ACTN</name>
<evidence type="ECO:0000313" key="2">
    <source>
        <dbReference type="EMBL" id="GAA4061396.1"/>
    </source>
</evidence>
<evidence type="ECO:0000313" key="3">
    <source>
        <dbReference type="Proteomes" id="UP001500683"/>
    </source>
</evidence>
<keyword evidence="2" id="KW-0378">Hydrolase</keyword>
<reference evidence="3" key="1">
    <citation type="journal article" date="2019" name="Int. J. Syst. Evol. Microbiol.">
        <title>The Global Catalogue of Microorganisms (GCM) 10K type strain sequencing project: providing services to taxonomists for standard genome sequencing and annotation.</title>
        <authorList>
            <consortium name="The Broad Institute Genomics Platform"/>
            <consortium name="The Broad Institute Genome Sequencing Center for Infectious Disease"/>
            <person name="Wu L."/>
            <person name="Ma J."/>
        </authorList>
    </citation>
    <scope>NUCLEOTIDE SEQUENCE [LARGE SCALE GENOMIC DNA]</scope>
    <source>
        <strain evidence="3">JCM 16702</strain>
    </source>
</reference>
<dbReference type="EMBL" id="BAAAZG010000002">
    <property type="protein sequence ID" value="GAA4061396.1"/>
    <property type="molecule type" value="Genomic_DNA"/>
</dbReference>
<evidence type="ECO:0000259" key="1">
    <source>
        <dbReference type="Pfam" id="PF13472"/>
    </source>
</evidence>
<dbReference type="GO" id="GO:0016787">
    <property type="term" value="F:hydrolase activity"/>
    <property type="evidence" value="ECO:0007669"/>
    <property type="project" value="UniProtKB-KW"/>
</dbReference>
<organism evidence="2 3">
    <name type="scientific">Actinomadura miaoliensis</name>
    <dbReference type="NCBI Taxonomy" id="430685"/>
    <lineage>
        <taxon>Bacteria</taxon>
        <taxon>Bacillati</taxon>
        <taxon>Actinomycetota</taxon>
        <taxon>Actinomycetes</taxon>
        <taxon>Streptosporangiales</taxon>
        <taxon>Thermomonosporaceae</taxon>
        <taxon>Actinomadura</taxon>
    </lineage>
</organism>
<comment type="caution">
    <text evidence="2">The sequence shown here is derived from an EMBL/GenBank/DDBJ whole genome shotgun (WGS) entry which is preliminary data.</text>
</comment>
<dbReference type="SUPFAM" id="SSF52266">
    <property type="entry name" value="SGNH hydrolase"/>
    <property type="match status" value="1"/>
</dbReference>
<dbReference type="InterPro" id="IPR036514">
    <property type="entry name" value="SGNH_hydro_sf"/>
</dbReference>
<dbReference type="InterPro" id="IPR053140">
    <property type="entry name" value="GDSL_Rv0518-like"/>
</dbReference>
<dbReference type="Proteomes" id="UP001500683">
    <property type="component" value="Unassembled WGS sequence"/>
</dbReference>
<gene>
    <name evidence="2" type="ORF">GCM10022214_12980</name>
</gene>
<dbReference type="PANTHER" id="PTHR43784">
    <property type="entry name" value="GDSL-LIKE LIPASE/ACYLHYDROLASE, PUTATIVE (AFU_ORTHOLOGUE AFUA_2G00820)-RELATED"/>
    <property type="match status" value="1"/>
</dbReference>